<accession>A0A542D5F0</accession>
<sequence>MKVNTSIYRIAYEWRCWLPDCLPDMEQGVSEVILKGGQEVDRAIGFFMHRLG</sequence>
<reference evidence="1" key="2">
    <citation type="submission" date="2019-08" db="EMBL/GenBank/DDBJ databases">
        <title>Investigation of anaerobic lignin degradation for improved lignocellulosic biofuels.</title>
        <authorList>
            <person name="Deangelis K.PhD."/>
        </authorList>
    </citation>
    <scope>NUCLEOTIDE SEQUENCE [LARGE SCALE GENOMIC DNA]</scope>
    <source>
        <strain evidence="1">128R</strain>
    </source>
</reference>
<proteinExistence type="predicted"/>
<dbReference type="EMBL" id="VISQ01000001">
    <property type="protein sequence ID" value="TVZ67834.1"/>
    <property type="molecule type" value="Genomic_DNA"/>
</dbReference>
<evidence type="ECO:0000313" key="1">
    <source>
        <dbReference type="EMBL" id="TVZ67834.1"/>
    </source>
</evidence>
<protein>
    <submittedName>
        <fullName evidence="1">Uncharacterized protein</fullName>
    </submittedName>
</protein>
<gene>
    <name evidence="1" type="ORF">FHU10_0233</name>
</gene>
<reference evidence="1" key="1">
    <citation type="submission" date="2019-06" db="EMBL/GenBank/DDBJ databases">
        <authorList>
            <person name="Deangelis K."/>
            <person name="Huntemann M."/>
            <person name="Clum A."/>
            <person name="Pillay M."/>
            <person name="Palaniappan K."/>
            <person name="Varghese N."/>
            <person name="Mikhailova N."/>
            <person name="Stamatis D."/>
            <person name="Reddy T."/>
            <person name="Daum C."/>
            <person name="Shapiro N."/>
            <person name="Ivanova N."/>
            <person name="Kyrpides N."/>
            <person name="Woyke T."/>
        </authorList>
    </citation>
    <scope>NUCLEOTIDE SEQUENCE [LARGE SCALE GENOMIC DNA]</scope>
    <source>
        <strain evidence="1">128R</strain>
    </source>
</reference>
<comment type="caution">
    <text evidence="1">The sequence shown here is derived from an EMBL/GenBank/DDBJ whole genome shotgun (WGS) entry which is preliminary data.</text>
</comment>
<organism evidence="1">
    <name type="scientific">Serratia fonticola</name>
    <dbReference type="NCBI Taxonomy" id="47917"/>
    <lineage>
        <taxon>Bacteria</taxon>
        <taxon>Pseudomonadati</taxon>
        <taxon>Pseudomonadota</taxon>
        <taxon>Gammaproteobacteria</taxon>
        <taxon>Enterobacterales</taxon>
        <taxon>Yersiniaceae</taxon>
        <taxon>Serratia</taxon>
    </lineage>
</organism>
<name>A0A542D5F0_SERFO</name>
<dbReference type="AlphaFoldDB" id="A0A542D5F0"/>